<comment type="similarity">
    <text evidence="1 4">Belongs to the short-chain dehydrogenases/reductases (SDR) family.</text>
</comment>
<evidence type="ECO:0000313" key="7">
    <source>
        <dbReference type="Proteomes" id="UP000070700"/>
    </source>
</evidence>
<dbReference type="GO" id="GO:0005811">
    <property type="term" value="C:lipid droplet"/>
    <property type="evidence" value="ECO:0007669"/>
    <property type="project" value="TreeGrafter"/>
</dbReference>
<dbReference type="GO" id="GO:0004806">
    <property type="term" value="F:triacylglycerol lipase activity"/>
    <property type="evidence" value="ECO:0007669"/>
    <property type="project" value="TreeGrafter"/>
</dbReference>
<dbReference type="GeneID" id="28820195"/>
<dbReference type="InterPro" id="IPR002347">
    <property type="entry name" value="SDR_fam"/>
</dbReference>
<dbReference type="Gene3D" id="3.40.50.720">
    <property type="entry name" value="NAD(P)-binding Rossmann-like Domain"/>
    <property type="match status" value="1"/>
</dbReference>
<sequence length="282" mass="30838">MSNEKPPTVLITGCTDGSIGHNLVLSFARQGYQIFATARRVSAMSSLIAIPNITLLELDVTSPDSIRTAHETVSEFTSGKLDILYNNAGVRFMSMGIDTTYKVAMDTMAVNFSGIVEMVHVFSDLLIASRGKIVFTSSGAGKLPVPTQAMYNASKAALDSYAMTLRIEMQPLGVGVINVITGQISTGADTMGTQALPPLDAKSPYKPIEKALSKFWTSDRPMMDVKKYSDAVVQRVIGKSSPEVIWMGTGFVWWMNFLNLAWLFNVLMAREFGLNKLNMEKV</sequence>
<dbReference type="STRING" id="149040.A0A194XRJ9"/>
<keyword evidence="2" id="KW-0521">NADP</keyword>
<dbReference type="InParanoid" id="A0A194XRJ9"/>
<evidence type="ECO:0000256" key="1">
    <source>
        <dbReference type="ARBA" id="ARBA00006484"/>
    </source>
</evidence>
<dbReference type="Proteomes" id="UP000070700">
    <property type="component" value="Unassembled WGS sequence"/>
</dbReference>
<evidence type="ECO:0000256" key="3">
    <source>
        <dbReference type="ARBA" id="ARBA00023002"/>
    </source>
</evidence>
<dbReference type="PANTHER" id="PTHR44169">
    <property type="entry name" value="NADPH-DEPENDENT 1-ACYLDIHYDROXYACETONE PHOSPHATE REDUCTASE"/>
    <property type="match status" value="1"/>
</dbReference>
<proteinExistence type="inferred from homology"/>
<dbReference type="SUPFAM" id="SSF51735">
    <property type="entry name" value="NAD(P)-binding Rossmann-fold domains"/>
    <property type="match status" value="1"/>
</dbReference>
<dbReference type="AlphaFoldDB" id="A0A194XRJ9"/>
<dbReference type="OrthoDB" id="2102561at2759"/>
<organism evidence="6 7">
    <name type="scientific">Mollisia scopiformis</name>
    <name type="common">Conifer needle endophyte fungus</name>
    <name type="synonym">Phialocephala scopiformis</name>
    <dbReference type="NCBI Taxonomy" id="149040"/>
    <lineage>
        <taxon>Eukaryota</taxon>
        <taxon>Fungi</taxon>
        <taxon>Dikarya</taxon>
        <taxon>Ascomycota</taxon>
        <taxon>Pezizomycotina</taxon>
        <taxon>Leotiomycetes</taxon>
        <taxon>Helotiales</taxon>
        <taxon>Mollisiaceae</taxon>
        <taxon>Mollisia</taxon>
    </lineage>
</organism>
<dbReference type="EMBL" id="KQ947406">
    <property type="protein sequence ID" value="KUJ22818.1"/>
    <property type="molecule type" value="Genomic_DNA"/>
</dbReference>
<dbReference type="GO" id="GO:0005783">
    <property type="term" value="C:endoplasmic reticulum"/>
    <property type="evidence" value="ECO:0007669"/>
    <property type="project" value="TreeGrafter"/>
</dbReference>
<dbReference type="RefSeq" id="XP_018077173.1">
    <property type="nucleotide sequence ID" value="XM_018210469.1"/>
</dbReference>
<dbReference type="PROSITE" id="PS00061">
    <property type="entry name" value="ADH_SHORT"/>
    <property type="match status" value="1"/>
</dbReference>
<keyword evidence="7" id="KW-1185">Reference proteome</keyword>
<evidence type="ECO:0000256" key="5">
    <source>
        <dbReference type="SAM" id="Phobius"/>
    </source>
</evidence>
<dbReference type="GO" id="GO:0006654">
    <property type="term" value="P:phosphatidic acid biosynthetic process"/>
    <property type="evidence" value="ECO:0007669"/>
    <property type="project" value="TreeGrafter"/>
</dbReference>
<dbReference type="GO" id="GO:0000140">
    <property type="term" value="F:acylglycerone-phosphate reductase (NADP+) activity"/>
    <property type="evidence" value="ECO:0007669"/>
    <property type="project" value="TreeGrafter"/>
</dbReference>
<dbReference type="InterPro" id="IPR020904">
    <property type="entry name" value="Sc_DH/Rdtase_CS"/>
</dbReference>
<protein>
    <submittedName>
        <fullName evidence="6">NAD(P)-binding protein</fullName>
    </submittedName>
</protein>
<accession>A0A194XRJ9</accession>
<dbReference type="KEGG" id="psco:LY89DRAFT_607648"/>
<evidence type="ECO:0000256" key="2">
    <source>
        <dbReference type="ARBA" id="ARBA00022857"/>
    </source>
</evidence>
<evidence type="ECO:0000256" key="4">
    <source>
        <dbReference type="RuleBase" id="RU000363"/>
    </source>
</evidence>
<feature type="transmembrane region" description="Helical" evidence="5">
    <location>
        <begin position="244"/>
        <end position="267"/>
    </location>
</feature>
<keyword evidence="3" id="KW-0560">Oxidoreductase</keyword>
<dbReference type="InterPro" id="IPR036291">
    <property type="entry name" value="NAD(P)-bd_dom_sf"/>
</dbReference>
<gene>
    <name evidence="6" type="ORF">LY89DRAFT_607648</name>
</gene>
<keyword evidence="5" id="KW-0812">Transmembrane</keyword>
<dbReference type="GO" id="GO:0019433">
    <property type="term" value="P:triglyceride catabolic process"/>
    <property type="evidence" value="ECO:0007669"/>
    <property type="project" value="TreeGrafter"/>
</dbReference>
<evidence type="ECO:0000313" key="6">
    <source>
        <dbReference type="EMBL" id="KUJ22818.1"/>
    </source>
</evidence>
<reference evidence="6 7" key="1">
    <citation type="submission" date="2015-10" db="EMBL/GenBank/DDBJ databases">
        <title>Full genome of DAOMC 229536 Phialocephala scopiformis, a fungal endophyte of spruce producing the potent anti-insectan compound rugulosin.</title>
        <authorList>
            <consortium name="DOE Joint Genome Institute"/>
            <person name="Walker A.K."/>
            <person name="Frasz S.L."/>
            <person name="Seifert K.A."/>
            <person name="Miller J.D."/>
            <person name="Mondo S.J."/>
            <person name="Labutti K."/>
            <person name="Lipzen A."/>
            <person name="Dockter R."/>
            <person name="Kennedy M."/>
            <person name="Grigoriev I.V."/>
            <person name="Spatafora J.W."/>
        </authorList>
    </citation>
    <scope>NUCLEOTIDE SEQUENCE [LARGE SCALE GENOMIC DNA]</scope>
    <source>
        <strain evidence="6 7">CBS 120377</strain>
    </source>
</reference>
<dbReference type="PRINTS" id="PR00080">
    <property type="entry name" value="SDRFAMILY"/>
</dbReference>
<name>A0A194XRJ9_MOLSC</name>
<dbReference type="PANTHER" id="PTHR44169:SF6">
    <property type="entry name" value="NADPH-DEPENDENT 1-ACYLDIHYDROXYACETONE PHOSPHATE REDUCTASE"/>
    <property type="match status" value="1"/>
</dbReference>
<dbReference type="Pfam" id="PF00106">
    <property type="entry name" value="adh_short"/>
    <property type="match status" value="1"/>
</dbReference>
<keyword evidence="5" id="KW-0472">Membrane</keyword>
<keyword evidence="5" id="KW-1133">Transmembrane helix</keyword>
<dbReference type="PRINTS" id="PR00081">
    <property type="entry name" value="GDHRDH"/>
</dbReference>